<feature type="transmembrane region" description="Helical" evidence="6">
    <location>
        <begin position="279"/>
        <end position="304"/>
    </location>
</feature>
<evidence type="ECO:0000256" key="4">
    <source>
        <dbReference type="ARBA" id="ARBA00022989"/>
    </source>
</evidence>
<protein>
    <recommendedName>
        <fullName evidence="9">ABC-2 type transporter</fullName>
    </recommendedName>
</protein>
<evidence type="ECO:0000313" key="8">
    <source>
        <dbReference type="Proteomes" id="UP000010420"/>
    </source>
</evidence>
<dbReference type="Gene3D" id="3.40.1710.10">
    <property type="entry name" value="abc type-2 transporter like domain"/>
    <property type="match status" value="1"/>
</dbReference>
<proteinExistence type="predicted"/>
<sequence>MLMNNFLTVLKKELLDIFRDRKAILFTILLPIILYPVMFKFISSAVTDMENDVQKEINIVIEGDLDSDIALLLLNEPNIKTPNVNNNKDALKNGDIQAIIVIPENFPENSSNNSLSTIQILYDEESNKSLMASQLLSSIFENYKYSLVESKLIANGLDASVLNPFQIEVKSGINTDSSENNGFGTIMLSMLPSLLVIFMVSSTLAMAADLGAGEKERCTFEPLLSTPAIRSSILWGKIVALCSISFLTLIVNMIAMVFSMNSFMNYGGSLEISLTPTAILGIIGISLFLLVTLSALQMAISLYARSSKEAGTYLSGVMIPTMLLSYLPMMMDAKSIKLVFFNIPVANAVCLMKEFMVGIFNVQHILIVVIWHILYVVSSILFAKYMFSKEEVIFRN</sequence>
<dbReference type="STRING" id="545697.HMPREF0216_00028"/>
<organism evidence="7 8">
    <name type="scientific">Clostridium celatum DSM 1785</name>
    <dbReference type="NCBI Taxonomy" id="545697"/>
    <lineage>
        <taxon>Bacteria</taxon>
        <taxon>Bacillati</taxon>
        <taxon>Bacillota</taxon>
        <taxon>Clostridia</taxon>
        <taxon>Eubacteriales</taxon>
        <taxon>Clostridiaceae</taxon>
        <taxon>Clostridium</taxon>
    </lineage>
</organism>
<comment type="caution">
    <text evidence="7">The sequence shown here is derived from an EMBL/GenBank/DDBJ whole genome shotgun (WGS) entry which is preliminary data.</text>
</comment>
<evidence type="ECO:0000256" key="6">
    <source>
        <dbReference type="SAM" id="Phobius"/>
    </source>
</evidence>
<keyword evidence="2" id="KW-1003">Cell membrane</keyword>
<dbReference type="eggNOG" id="COG1668">
    <property type="taxonomic scope" value="Bacteria"/>
</dbReference>
<feature type="transmembrane region" description="Helical" evidence="6">
    <location>
        <begin position="23"/>
        <end position="42"/>
    </location>
</feature>
<evidence type="ECO:0000256" key="1">
    <source>
        <dbReference type="ARBA" id="ARBA00004651"/>
    </source>
</evidence>
<reference evidence="7 8" key="1">
    <citation type="submission" date="2012-05" db="EMBL/GenBank/DDBJ databases">
        <authorList>
            <person name="Weinstock G."/>
            <person name="Sodergren E."/>
            <person name="Lobos E.A."/>
            <person name="Fulton L."/>
            <person name="Fulton R."/>
            <person name="Courtney L."/>
            <person name="Fronick C."/>
            <person name="O'Laughlin M."/>
            <person name="Godfrey J."/>
            <person name="Wilson R.M."/>
            <person name="Miner T."/>
            <person name="Farmer C."/>
            <person name="Delehaunty K."/>
            <person name="Cordes M."/>
            <person name="Minx P."/>
            <person name="Tomlinson C."/>
            <person name="Chen J."/>
            <person name="Wollam A."/>
            <person name="Pepin K.H."/>
            <person name="Bhonagiri V."/>
            <person name="Zhang X."/>
            <person name="Suruliraj S."/>
            <person name="Warren W."/>
            <person name="Mitreva M."/>
            <person name="Mardis E.R."/>
            <person name="Wilson R.K."/>
        </authorList>
    </citation>
    <scope>NUCLEOTIDE SEQUENCE [LARGE SCALE GENOMIC DNA]</scope>
    <source>
        <strain evidence="7 8">DSM 1785</strain>
    </source>
</reference>
<dbReference type="GO" id="GO:0140359">
    <property type="term" value="F:ABC-type transporter activity"/>
    <property type="evidence" value="ECO:0007669"/>
    <property type="project" value="InterPro"/>
</dbReference>
<keyword evidence="4 6" id="KW-1133">Transmembrane helix</keyword>
<comment type="subcellular location">
    <subcellularLocation>
        <location evidence="1">Cell membrane</location>
        <topology evidence="1">Multi-pass membrane protein</topology>
    </subcellularLocation>
</comment>
<dbReference type="EMBL" id="AMEZ01000002">
    <property type="protein sequence ID" value="EKY29784.1"/>
    <property type="molecule type" value="Genomic_DNA"/>
</dbReference>
<dbReference type="AlphaFoldDB" id="L1QP76"/>
<dbReference type="Proteomes" id="UP000010420">
    <property type="component" value="Unassembled WGS sequence"/>
</dbReference>
<evidence type="ECO:0008006" key="9">
    <source>
        <dbReference type="Google" id="ProtNLM"/>
    </source>
</evidence>
<dbReference type="Pfam" id="PF12679">
    <property type="entry name" value="ABC2_membrane_2"/>
    <property type="match status" value="1"/>
</dbReference>
<evidence type="ECO:0000256" key="2">
    <source>
        <dbReference type="ARBA" id="ARBA00022475"/>
    </source>
</evidence>
<feature type="transmembrane region" description="Helical" evidence="6">
    <location>
        <begin position="365"/>
        <end position="387"/>
    </location>
</feature>
<feature type="transmembrane region" description="Helical" evidence="6">
    <location>
        <begin position="310"/>
        <end position="327"/>
    </location>
</feature>
<feature type="transmembrane region" description="Helical" evidence="6">
    <location>
        <begin position="194"/>
        <end position="213"/>
    </location>
</feature>
<accession>L1QP76</accession>
<dbReference type="PATRIC" id="fig|545697.3.peg.28"/>
<evidence type="ECO:0000313" key="7">
    <source>
        <dbReference type="EMBL" id="EKY29784.1"/>
    </source>
</evidence>
<dbReference type="PANTHER" id="PTHR30294">
    <property type="entry name" value="MEMBRANE COMPONENT OF ABC TRANSPORTER YHHJ-RELATED"/>
    <property type="match status" value="1"/>
</dbReference>
<evidence type="ECO:0000256" key="5">
    <source>
        <dbReference type="ARBA" id="ARBA00023136"/>
    </source>
</evidence>
<keyword evidence="3 6" id="KW-0812">Transmembrane</keyword>
<feature type="transmembrane region" description="Helical" evidence="6">
    <location>
        <begin position="233"/>
        <end position="258"/>
    </location>
</feature>
<keyword evidence="5 6" id="KW-0472">Membrane</keyword>
<dbReference type="PANTHER" id="PTHR30294:SF29">
    <property type="entry name" value="MULTIDRUG ABC TRANSPORTER PERMEASE YBHS-RELATED"/>
    <property type="match status" value="1"/>
</dbReference>
<name>L1QP76_9CLOT</name>
<feature type="transmembrane region" description="Helical" evidence="6">
    <location>
        <begin position="339"/>
        <end position="359"/>
    </location>
</feature>
<keyword evidence="8" id="KW-1185">Reference proteome</keyword>
<evidence type="ECO:0000256" key="3">
    <source>
        <dbReference type="ARBA" id="ARBA00022692"/>
    </source>
</evidence>
<dbReference type="GO" id="GO:0005886">
    <property type="term" value="C:plasma membrane"/>
    <property type="evidence" value="ECO:0007669"/>
    <property type="project" value="UniProtKB-SubCell"/>
</dbReference>
<dbReference type="InterPro" id="IPR051449">
    <property type="entry name" value="ABC-2_transporter_component"/>
</dbReference>
<gene>
    <name evidence="7" type="ORF">HMPREF0216_00028</name>
</gene>
<dbReference type="HOGENOM" id="CLU_022118_1_0_9"/>